<dbReference type="InterPro" id="IPR017941">
    <property type="entry name" value="Rieske_2Fe-2S"/>
</dbReference>
<dbReference type="SUPFAM" id="SSF50022">
    <property type="entry name" value="ISP domain"/>
    <property type="match status" value="1"/>
</dbReference>
<evidence type="ECO:0000259" key="5">
    <source>
        <dbReference type="PROSITE" id="PS51296"/>
    </source>
</evidence>
<organism evidence="7 8">
    <name type="scientific">Candidatus Filomicrobium marinum</name>
    <dbReference type="NCBI Taxonomy" id="1608628"/>
    <lineage>
        <taxon>Bacteria</taxon>
        <taxon>Pseudomonadati</taxon>
        <taxon>Pseudomonadota</taxon>
        <taxon>Alphaproteobacteria</taxon>
        <taxon>Hyphomicrobiales</taxon>
        <taxon>Hyphomicrobiaceae</taxon>
        <taxon>Filomicrobium</taxon>
    </lineage>
</organism>
<evidence type="ECO:0000256" key="2">
    <source>
        <dbReference type="ARBA" id="ARBA00022723"/>
    </source>
</evidence>
<dbReference type="KEGG" id="fil:BN1229_v1_3547"/>
<dbReference type="Gene3D" id="2.102.10.10">
    <property type="entry name" value="Rieske [2Fe-2S] iron-sulphur domain"/>
    <property type="match status" value="1"/>
</dbReference>
<dbReference type="Pfam" id="PF00355">
    <property type="entry name" value="Rieske"/>
    <property type="match status" value="1"/>
</dbReference>
<evidence type="ECO:0000256" key="4">
    <source>
        <dbReference type="ARBA" id="ARBA00023014"/>
    </source>
</evidence>
<dbReference type="InterPro" id="IPR036922">
    <property type="entry name" value="Rieske_2Fe-2S_sf"/>
</dbReference>
<dbReference type="KEGG" id="fiy:BN1229_v1_2376"/>
<dbReference type="PROSITE" id="PS51296">
    <property type="entry name" value="RIESKE"/>
    <property type="match status" value="1"/>
</dbReference>
<keyword evidence="3" id="KW-0408">Iron</keyword>
<keyword evidence="1" id="KW-0001">2Fe-2S</keyword>
<sequence>MSWIKVCAASDVPKNTCHKVWVEGISVLVVNYGEGFRVMPPICPHMEEPLEESGVVANCVLTCTKHLWAWDLRTLEMDGSETEKPLKTYDVKEENGDVYAFIEGEIVYEFDDEDDMDDDSFFTNA</sequence>
<dbReference type="GO" id="GO:0018648">
    <property type="term" value="F:methanesulfonate monooxygenase activity"/>
    <property type="evidence" value="ECO:0007669"/>
    <property type="project" value="UniProtKB-EC"/>
</dbReference>
<gene>
    <name evidence="7" type="primary">msmC</name>
    <name evidence="7" type="ORF">YBN1229_v1_2376</name>
</gene>
<evidence type="ECO:0000313" key="6">
    <source>
        <dbReference type="EMBL" id="AIY69296.1"/>
    </source>
</evidence>
<dbReference type="AlphaFoldDB" id="A0A0D6JG58"/>
<reference evidence="8" key="3">
    <citation type="submission" date="2015-02" db="EMBL/GenBank/DDBJ databases">
        <authorList>
            <person name="Chooi Y.-H."/>
        </authorList>
    </citation>
    <scope>NUCLEOTIDE SEQUENCE [LARGE SCALE GENOMIC DNA]</scope>
    <source>
        <strain evidence="8">strain Y</strain>
    </source>
</reference>
<evidence type="ECO:0000256" key="1">
    <source>
        <dbReference type="ARBA" id="ARBA00022714"/>
    </source>
</evidence>
<protein>
    <submittedName>
        <fullName evidence="7">Methanesulfonate (MSA) monooxygenase, Ferredoxin component</fullName>
        <ecNumber evidence="7">1.14.13.111</ecNumber>
    </submittedName>
    <submittedName>
        <fullName evidence="6">Putative methanesulfonate monooxygenase ferredoxin component</fullName>
    </submittedName>
</protein>
<reference evidence="6" key="2">
    <citation type="journal article" date="2015" name="PLoS ONE">
        <title>Methanesulfonate (MSA) Catabolic Genes from Marine and Estuarine Bacteria.</title>
        <authorList>
            <person name="Henriques A.C."/>
            <person name="De Marco P."/>
        </authorList>
    </citation>
    <scope>NUCLEOTIDE SEQUENCE</scope>
    <source>
        <strain evidence="6">Berkeley</strain>
    </source>
</reference>
<keyword evidence="4" id="KW-0411">Iron-sulfur</keyword>
<keyword evidence="7" id="KW-0560">Oxidoreductase</keyword>
<accession>A0A0D6JG58</accession>
<keyword evidence="8" id="KW-1185">Reference proteome</keyword>
<reference evidence="7" key="1">
    <citation type="journal article" date="2015" name="Genome Announc.">
        <title>Complete Genome Sequences of Two Strains of Candidatus Filomicrobium marinum, a Methanesulfonate-Degrading Species.</title>
        <authorList>
            <person name="Henriques A.C."/>
            <person name="De Marco P."/>
        </authorList>
    </citation>
    <scope>NUCLEOTIDE SEQUENCE</scope>
    <source>
        <strain evidence="7">Berkeley</strain>
    </source>
</reference>
<proteinExistence type="predicted"/>
<name>A0A0D6JG58_9HYPH</name>
<feature type="domain" description="Rieske" evidence="5">
    <location>
        <begin position="4"/>
        <end position="100"/>
    </location>
</feature>
<dbReference type="EMBL" id="LN829119">
    <property type="protein sequence ID" value="CPR19917.1"/>
    <property type="molecule type" value="Genomic_DNA"/>
</dbReference>
<dbReference type="Proteomes" id="UP000033187">
    <property type="component" value="Chromosome 1"/>
</dbReference>
<dbReference type="GO" id="GO:0046872">
    <property type="term" value="F:metal ion binding"/>
    <property type="evidence" value="ECO:0007669"/>
    <property type="project" value="UniProtKB-KW"/>
</dbReference>
<dbReference type="EC" id="1.14.13.111" evidence="7"/>
<dbReference type="GO" id="GO:0051537">
    <property type="term" value="F:2 iron, 2 sulfur cluster binding"/>
    <property type="evidence" value="ECO:0007669"/>
    <property type="project" value="UniProtKB-KW"/>
</dbReference>
<dbReference type="EMBL" id="KM879220">
    <property type="protein sequence ID" value="AIY69296.1"/>
    <property type="molecule type" value="Genomic_DNA"/>
</dbReference>
<evidence type="ECO:0000313" key="7">
    <source>
        <dbReference type="EMBL" id="CPR19917.1"/>
    </source>
</evidence>
<keyword evidence="7" id="KW-0503">Monooxygenase</keyword>
<keyword evidence="2" id="KW-0479">Metal-binding</keyword>
<evidence type="ECO:0000313" key="8">
    <source>
        <dbReference type="Proteomes" id="UP000033187"/>
    </source>
</evidence>
<dbReference type="OrthoDB" id="9800776at2"/>
<evidence type="ECO:0000256" key="3">
    <source>
        <dbReference type="ARBA" id="ARBA00023004"/>
    </source>
</evidence>
<dbReference type="RefSeq" id="WP_046479265.1">
    <property type="nucleotide sequence ID" value="NZ_LN829118.1"/>
</dbReference>